<dbReference type="Gene3D" id="1.10.287.130">
    <property type="match status" value="1"/>
</dbReference>
<evidence type="ECO:0000259" key="9">
    <source>
        <dbReference type="PROSITE" id="PS50109"/>
    </source>
</evidence>
<feature type="domain" description="Phytochrome chromophore attachment site" evidence="8">
    <location>
        <begin position="253"/>
        <end position="416"/>
    </location>
</feature>
<dbReference type="InterPro" id="IPR004358">
    <property type="entry name" value="Sig_transdc_His_kin-like_C"/>
</dbReference>
<dbReference type="Pfam" id="PF02518">
    <property type="entry name" value="HATPase_c"/>
    <property type="match status" value="1"/>
</dbReference>
<dbReference type="Gene3D" id="3.30.565.10">
    <property type="entry name" value="Histidine kinase-like ATPase, C-terminal domain"/>
    <property type="match status" value="1"/>
</dbReference>
<evidence type="ECO:0000259" key="8">
    <source>
        <dbReference type="PROSITE" id="PS50046"/>
    </source>
</evidence>
<dbReference type="InterPro" id="IPR036097">
    <property type="entry name" value="HisK_dim/P_sf"/>
</dbReference>
<dbReference type="PROSITE" id="PS50109">
    <property type="entry name" value="HIS_KIN"/>
    <property type="match status" value="1"/>
</dbReference>
<dbReference type="InterPro" id="IPR029016">
    <property type="entry name" value="GAF-like_dom_sf"/>
</dbReference>
<evidence type="ECO:0000256" key="7">
    <source>
        <dbReference type="ARBA" id="ARBA00023012"/>
    </source>
</evidence>
<dbReference type="Pfam" id="PF01590">
    <property type="entry name" value="GAF"/>
    <property type="match status" value="1"/>
</dbReference>
<keyword evidence="4" id="KW-0597">Phosphoprotein</keyword>
<dbReference type="InterPro" id="IPR036890">
    <property type="entry name" value="HATPase_C_sf"/>
</dbReference>
<dbReference type="PRINTS" id="PR00344">
    <property type="entry name" value="BCTRLSENSOR"/>
</dbReference>
<proteinExistence type="inferred from homology"/>
<dbReference type="InterPro" id="IPR016132">
    <property type="entry name" value="Phyto_chromo_attachment"/>
</dbReference>
<dbReference type="InterPro" id="IPR003018">
    <property type="entry name" value="GAF"/>
</dbReference>
<keyword evidence="11" id="KW-1185">Reference proteome</keyword>
<dbReference type="GO" id="GO:0000155">
    <property type="term" value="F:phosphorelay sensor kinase activity"/>
    <property type="evidence" value="ECO:0007669"/>
    <property type="project" value="InterPro"/>
</dbReference>
<name>A0AAE3KLQ8_9CYAN</name>
<evidence type="ECO:0000256" key="2">
    <source>
        <dbReference type="ARBA" id="ARBA00006402"/>
    </source>
</evidence>
<dbReference type="PROSITE" id="PS50046">
    <property type="entry name" value="PHYTOCHROME_2"/>
    <property type="match status" value="1"/>
</dbReference>
<comment type="similarity">
    <text evidence="2">In the N-terminal section; belongs to the phytochrome family.</text>
</comment>
<dbReference type="PANTHER" id="PTHR43711">
    <property type="entry name" value="TWO-COMPONENT HISTIDINE KINASE"/>
    <property type="match status" value="1"/>
</dbReference>
<dbReference type="CDD" id="cd00082">
    <property type="entry name" value="HisKA"/>
    <property type="match status" value="1"/>
</dbReference>
<dbReference type="InterPro" id="IPR033415">
    <property type="entry name" value="CHASE6_C"/>
</dbReference>
<gene>
    <name evidence="10" type="ORF">NJ959_07755</name>
</gene>
<dbReference type="SUPFAM" id="SSF47384">
    <property type="entry name" value="Homodimeric domain of signal transducing histidine kinase"/>
    <property type="match status" value="1"/>
</dbReference>
<evidence type="ECO:0000256" key="6">
    <source>
        <dbReference type="ARBA" id="ARBA00022777"/>
    </source>
</evidence>
<keyword evidence="6" id="KW-0418">Kinase</keyword>
<protein>
    <recommendedName>
        <fullName evidence="3">histidine kinase</fullName>
        <ecNumber evidence="3">2.7.13.3</ecNumber>
    </recommendedName>
</protein>
<dbReference type="Gene3D" id="3.30.450.40">
    <property type="match status" value="1"/>
</dbReference>
<evidence type="ECO:0000256" key="4">
    <source>
        <dbReference type="ARBA" id="ARBA00022553"/>
    </source>
</evidence>
<dbReference type="SMART" id="SM00387">
    <property type="entry name" value="HATPase_c"/>
    <property type="match status" value="1"/>
</dbReference>
<evidence type="ECO:0000256" key="3">
    <source>
        <dbReference type="ARBA" id="ARBA00012438"/>
    </source>
</evidence>
<dbReference type="Proteomes" id="UP001204953">
    <property type="component" value="Unassembled WGS sequence"/>
</dbReference>
<comment type="catalytic activity">
    <reaction evidence="1">
        <text>ATP + protein L-histidine = ADP + protein N-phospho-L-histidine.</text>
        <dbReference type="EC" id="2.7.13.3"/>
    </reaction>
</comment>
<dbReference type="InterPro" id="IPR003661">
    <property type="entry name" value="HisK_dim/P_dom"/>
</dbReference>
<keyword evidence="5" id="KW-0808">Transferase</keyword>
<evidence type="ECO:0000313" key="11">
    <source>
        <dbReference type="Proteomes" id="UP001204953"/>
    </source>
</evidence>
<evidence type="ECO:0000256" key="1">
    <source>
        <dbReference type="ARBA" id="ARBA00000085"/>
    </source>
</evidence>
<dbReference type="Pfam" id="PF10069">
    <property type="entry name" value="DICT"/>
    <property type="match status" value="1"/>
</dbReference>
<dbReference type="GO" id="GO:0005524">
    <property type="term" value="F:ATP binding"/>
    <property type="evidence" value="ECO:0007669"/>
    <property type="project" value="UniProtKB-KW"/>
</dbReference>
<organism evidence="10 11">
    <name type="scientific">Limnofasciculus baicalensis BBK-W-15</name>
    <dbReference type="NCBI Taxonomy" id="2699891"/>
    <lineage>
        <taxon>Bacteria</taxon>
        <taxon>Bacillati</taxon>
        <taxon>Cyanobacteriota</taxon>
        <taxon>Cyanophyceae</taxon>
        <taxon>Coleofasciculales</taxon>
        <taxon>Coleofasciculaceae</taxon>
        <taxon>Limnofasciculus</taxon>
        <taxon>Limnofasciculus baicalensis</taxon>
    </lineage>
</organism>
<dbReference type="EC" id="2.7.13.3" evidence="3"/>
<dbReference type="SUPFAM" id="SSF55781">
    <property type="entry name" value="GAF domain-like"/>
    <property type="match status" value="1"/>
</dbReference>
<sequence length="672" mass="76212">MIIKTSVLSSLVQAIPHLRQQLYFKSSLTALSHAMEDRVLATSAQPLVIACFQRERFYRQEAHRYRRVAELTSQLYVLAAPETNFNNTSDSHEMIAFDSGDALSQEWHLVVIAQEYANCLICREKTTLVSDRTYSDMDAARRFEGIWSFDRQVTIKAAELLLNRIEIYRPDLASKIEQVKTQYLISQKSKVKSQKSKVKSQNFANEDPFVERLVTYLQAGQYKLLKAYRSIYTQQQRERLVNLITSAIRTSLNPHEILEVAVQELGQALGSCRCLIYRCKATDISAIIGHEYLEIEGREDLHLTSTIGQKWPLQDNCLFQAIAQHHESILIEDTEQDPRINNTNELAIINPKGKKPNSPSSTLNNLVQTFSMRSWLMVPVLYQGELLGMVELHHCLAIPYRWKDEELALVEAIATQVGVALIQAAAYTNLQDLNQQLEILDRTRSNLVAIAGHELRTPLSTIRVCLESLAQEPDMPLELRQIMLDTALADSERMRKLVQDFLTLSRLESDRVQWHPEPLFLEECIELALSQIRAHYLKKVYPQIISQLPERVPLVLADGEWLVEVLAKLLDNACKFTNPQGQIAISIQIPDPSLVEVTVADTGRGIEPNRLEYVFDRFYQEESALRRTTGGTGLGLAICRQIVKGWGGKIWASSGGKDKGAQFHFTVPVVGC</sequence>
<comment type="caution">
    <text evidence="10">The sequence shown here is derived from an EMBL/GenBank/DDBJ whole genome shotgun (WGS) entry which is preliminary data.</text>
</comment>
<feature type="domain" description="Histidine kinase" evidence="9">
    <location>
        <begin position="450"/>
        <end position="671"/>
    </location>
</feature>
<dbReference type="RefSeq" id="WP_254011166.1">
    <property type="nucleotide sequence ID" value="NZ_JAMZMM010000051.1"/>
</dbReference>
<keyword evidence="10" id="KW-0067">ATP-binding</keyword>
<dbReference type="InterPro" id="IPR050736">
    <property type="entry name" value="Sensor_HK_Regulatory"/>
</dbReference>
<dbReference type="PANTHER" id="PTHR43711:SF26">
    <property type="entry name" value="SENSOR HISTIDINE KINASE RCSC"/>
    <property type="match status" value="1"/>
</dbReference>
<dbReference type="SMART" id="SM00388">
    <property type="entry name" value="HisKA"/>
    <property type="match status" value="1"/>
</dbReference>
<keyword evidence="10" id="KW-0547">Nucleotide-binding</keyword>
<dbReference type="SMART" id="SM00065">
    <property type="entry name" value="GAF"/>
    <property type="match status" value="1"/>
</dbReference>
<dbReference type="EMBL" id="JAMZMM010000051">
    <property type="protein sequence ID" value="MCP2728369.1"/>
    <property type="molecule type" value="Genomic_DNA"/>
</dbReference>
<reference evidence="10" key="1">
    <citation type="submission" date="2022-06" db="EMBL/GenBank/DDBJ databases">
        <title>New cyanobacteria of genus Symplocastrum in benthos of Lake Baikal.</title>
        <authorList>
            <person name="Sorokovikova E."/>
            <person name="Tikhonova I."/>
            <person name="Krasnopeev A."/>
            <person name="Evseev P."/>
            <person name="Gladkikh A."/>
            <person name="Belykh O."/>
        </authorList>
    </citation>
    <scope>NUCLEOTIDE SEQUENCE</scope>
    <source>
        <strain evidence="10">BBK-W-15</strain>
    </source>
</reference>
<dbReference type="InterPro" id="IPR003594">
    <property type="entry name" value="HATPase_dom"/>
</dbReference>
<keyword evidence="7" id="KW-0902">Two-component regulatory system</keyword>
<dbReference type="InterPro" id="IPR005467">
    <property type="entry name" value="His_kinase_dom"/>
</dbReference>
<dbReference type="Pfam" id="PF00512">
    <property type="entry name" value="HisKA"/>
    <property type="match status" value="1"/>
</dbReference>
<accession>A0AAE3KLQ8</accession>
<evidence type="ECO:0000256" key="5">
    <source>
        <dbReference type="ARBA" id="ARBA00022679"/>
    </source>
</evidence>
<dbReference type="InterPro" id="IPR019278">
    <property type="entry name" value="DICT_dom"/>
</dbReference>
<dbReference type="AlphaFoldDB" id="A0AAE3KLQ8"/>
<dbReference type="Pfam" id="PF17150">
    <property type="entry name" value="CHASE6_C"/>
    <property type="match status" value="1"/>
</dbReference>
<dbReference type="SUPFAM" id="SSF55874">
    <property type="entry name" value="ATPase domain of HSP90 chaperone/DNA topoisomerase II/histidine kinase"/>
    <property type="match status" value="1"/>
</dbReference>
<evidence type="ECO:0000313" key="10">
    <source>
        <dbReference type="EMBL" id="MCP2728369.1"/>
    </source>
</evidence>